<name>A0A3E3DVT4_9FIRM</name>
<accession>A0A3E3DVT4</accession>
<dbReference type="Gene3D" id="1.20.1440.20">
    <property type="entry name" value="LemA-like domain"/>
    <property type="match status" value="1"/>
</dbReference>
<protein>
    <submittedName>
        <fullName evidence="7">LemA family protein</fullName>
    </submittedName>
</protein>
<evidence type="ECO:0000256" key="2">
    <source>
        <dbReference type="ARBA" id="ARBA00008854"/>
    </source>
</evidence>
<dbReference type="InterPro" id="IPR007156">
    <property type="entry name" value="MamQ_LemA"/>
</dbReference>
<feature type="transmembrane region" description="Helical" evidence="6">
    <location>
        <begin position="6"/>
        <end position="26"/>
    </location>
</feature>
<comment type="caution">
    <text evidence="7">The sequence shown here is derived from an EMBL/GenBank/DDBJ whole genome shotgun (WGS) entry which is preliminary data.</text>
</comment>
<comment type="subcellular location">
    <subcellularLocation>
        <location evidence="1">Membrane</location>
        <topology evidence="1">Single-pass membrane protein</topology>
    </subcellularLocation>
</comment>
<reference evidence="7 8" key="1">
    <citation type="submission" date="2018-08" db="EMBL/GenBank/DDBJ databases">
        <title>A genome reference for cultivated species of the human gut microbiota.</title>
        <authorList>
            <person name="Zou Y."/>
            <person name="Xue W."/>
            <person name="Luo G."/>
        </authorList>
    </citation>
    <scope>NUCLEOTIDE SEQUENCE [LARGE SCALE GENOMIC DNA]</scope>
    <source>
        <strain evidence="7 8">AM25-6</strain>
    </source>
</reference>
<evidence type="ECO:0000256" key="1">
    <source>
        <dbReference type="ARBA" id="ARBA00004167"/>
    </source>
</evidence>
<dbReference type="AlphaFoldDB" id="A0A3E3DVT4"/>
<sequence length="185" mass="21080">MSTVLIIILVVVALLVIYLITCYNSFVKLNNKIKEAYATMDVYLKKRYDLIPNLVETVKGYAKHEQGTLEKVIQARNMAMNAGNVDERVEGENILSGTLKSLFALSESYPDLKANENFVSLQSDLNRMEEEIASSRKYYNAIVNTFNTKTEVFPSNLIANMFGFSVKPLFEVENENERQNVKVEF</sequence>
<evidence type="ECO:0000256" key="3">
    <source>
        <dbReference type="ARBA" id="ARBA00022692"/>
    </source>
</evidence>
<proteinExistence type="inferred from homology"/>
<organism evidence="7 8">
    <name type="scientific">Anaerofustis stercorihominis</name>
    <dbReference type="NCBI Taxonomy" id="214853"/>
    <lineage>
        <taxon>Bacteria</taxon>
        <taxon>Bacillati</taxon>
        <taxon>Bacillota</taxon>
        <taxon>Clostridia</taxon>
        <taxon>Eubacteriales</taxon>
        <taxon>Eubacteriaceae</taxon>
        <taxon>Anaerofustis</taxon>
    </lineage>
</organism>
<dbReference type="InterPro" id="IPR023353">
    <property type="entry name" value="LemA-like_dom_sf"/>
</dbReference>
<dbReference type="GO" id="GO:0016020">
    <property type="term" value="C:membrane"/>
    <property type="evidence" value="ECO:0007669"/>
    <property type="project" value="UniProtKB-SubCell"/>
</dbReference>
<evidence type="ECO:0000256" key="6">
    <source>
        <dbReference type="SAM" id="Phobius"/>
    </source>
</evidence>
<evidence type="ECO:0000256" key="5">
    <source>
        <dbReference type="ARBA" id="ARBA00023136"/>
    </source>
</evidence>
<dbReference type="PANTHER" id="PTHR34478:SF1">
    <property type="entry name" value="PROTEIN LEMA"/>
    <property type="match status" value="1"/>
</dbReference>
<keyword evidence="5 6" id="KW-0472">Membrane</keyword>
<dbReference type="SUPFAM" id="SSF140478">
    <property type="entry name" value="LemA-like"/>
    <property type="match status" value="1"/>
</dbReference>
<dbReference type="Proteomes" id="UP000261212">
    <property type="component" value="Unassembled WGS sequence"/>
</dbReference>
<evidence type="ECO:0000313" key="7">
    <source>
        <dbReference type="EMBL" id="RGD73360.1"/>
    </source>
</evidence>
<comment type="similarity">
    <text evidence="2">Belongs to the LemA family.</text>
</comment>
<dbReference type="EMBL" id="QUSM01000006">
    <property type="protein sequence ID" value="RGD73360.1"/>
    <property type="molecule type" value="Genomic_DNA"/>
</dbReference>
<evidence type="ECO:0000313" key="8">
    <source>
        <dbReference type="Proteomes" id="UP000261212"/>
    </source>
</evidence>
<keyword evidence="3 6" id="KW-0812">Transmembrane</keyword>
<dbReference type="RefSeq" id="WP_117532627.1">
    <property type="nucleotide sequence ID" value="NZ_QUSM01000006.1"/>
</dbReference>
<keyword evidence="4 6" id="KW-1133">Transmembrane helix</keyword>
<gene>
    <name evidence="7" type="ORF">DW687_09990</name>
</gene>
<dbReference type="Pfam" id="PF04011">
    <property type="entry name" value="LemA"/>
    <property type="match status" value="1"/>
</dbReference>
<evidence type="ECO:0000256" key="4">
    <source>
        <dbReference type="ARBA" id="ARBA00022989"/>
    </source>
</evidence>
<dbReference type="PANTHER" id="PTHR34478">
    <property type="entry name" value="PROTEIN LEMA"/>
    <property type="match status" value="1"/>
</dbReference>